<accession>A0AAI8VS06</accession>
<protein>
    <submittedName>
        <fullName evidence="1">Uu.00g146100.m01.CDS01</fullName>
    </submittedName>
</protein>
<organism evidence="1 2">
    <name type="scientific">Anthostomella pinea</name>
    <dbReference type="NCBI Taxonomy" id="933095"/>
    <lineage>
        <taxon>Eukaryota</taxon>
        <taxon>Fungi</taxon>
        <taxon>Dikarya</taxon>
        <taxon>Ascomycota</taxon>
        <taxon>Pezizomycotina</taxon>
        <taxon>Sordariomycetes</taxon>
        <taxon>Xylariomycetidae</taxon>
        <taxon>Xylariales</taxon>
        <taxon>Xylariaceae</taxon>
        <taxon>Anthostomella</taxon>
    </lineage>
</organism>
<gene>
    <name evidence="1" type="ORF">KHLLAP_LOCUS10052</name>
</gene>
<reference evidence="1" key="1">
    <citation type="submission" date="2023-10" db="EMBL/GenBank/DDBJ databases">
        <authorList>
            <person name="Hackl T."/>
        </authorList>
    </citation>
    <scope>NUCLEOTIDE SEQUENCE</scope>
</reference>
<sequence length="173" mass="19050">MIYEFLRLSKPGKPGNETSRGLNEIVHTGKTTIASVMWFAGQVHCGTYRGDLVTRLPHIAEVDIHLPSAPRPATIRPDTPTDGPRVWLLGISELALLALANYYPGLNVGGTYQTKADVNKAVRSIVPGLSRASQGAYLMSERRRRIGHGRFDLEGMSLLDLLKFDLREDVIGL</sequence>
<comment type="caution">
    <text evidence="1">The sequence shown here is derived from an EMBL/GenBank/DDBJ whole genome shotgun (WGS) entry which is preliminary data.</text>
</comment>
<keyword evidence="2" id="KW-1185">Reference proteome</keyword>
<dbReference type="AlphaFoldDB" id="A0AAI8VS06"/>
<evidence type="ECO:0000313" key="1">
    <source>
        <dbReference type="EMBL" id="CAJ2509584.1"/>
    </source>
</evidence>
<dbReference type="EMBL" id="CAUWAG010000012">
    <property type="protein sequence ID" value="CAJ2509584.1"/>
    <property type="molecule type" value="Genomic_DNA"/>
</dbReference>
<evidence type="ECO:0000313" key="2">
    <source>
        <dbReference type="Proteomes" id="UP001295740"/>
    </source>
</evidence>
<name>A0AAI8VS06_9PEZI</name>
<proteinExistence type="predicted"/>
<dbReference type="Proteomes" id="UP001295740">
    <property type="component" value="Unassembled WGS sequence"/>
</dbReference>